<gene>
    <name evidence="1" type="ORF">FSB_LOCUS57900</name>
</gene>
<evidence type="ECO:0000313" key="1">
    <source>
        <dbReference type="EMBL" id="SPD30018.1"/>
    </source>
</evidence>
<proteinExistence type="predicted"/>
<organism evidence="1">
    <name type="scientific">Fagus sylvatica</name>
    <name type="common">Beechnut</name>
    <dbReference type="NCBI Taxonomy" id="28930"/>
    <lineage>
        <taxon>Eukaryota</taxon>
        <taxon>Viridiplantae</taxon>
        <taxon>Streptophyta</taxon>
        <taxon>Embryophyta</taxon>
        <taxon>Tracheophyta</taxon>
        <taxon>Spermatophyta</taxon>
        <taxon>Magnoliopsida</taxon>
        <taxon>eudicotyledons</taxon>
        <taxon>Gunneridae</taxon>
        <taxon>Pentapetalae</taxon>
        <taxon>rosids</taxon>
        <taxon>fabids</taxon>
        <taxon>Fagales</taxon>
        <taxon>Fagaceae</taxon>
        <taxon>Fagus</taxon>
    </lineage>
</organism>
<protein>
    <submittedName>
        <fullName evidence="1">Uncharacterized protein</fullName>
    </submittedName>
</protein>
<sequence>MLPNGESWRVDGVRERHEKTSFSLLSWASMVTMVTWKKLPVSASHLTRNSISLGQQALKGAVNALANSSTERQCTAMSMYGM</sequence>
<reference evidence="1" key="1">
    <citation type="submission" date="2018-02" db="EMBL/GenBank/DDBJ databases">
        <authorList>
            <person name="Cohen D.B."/>
            <person name="Kent A.D."/>
        </authorList>
    </citation>
    <scope>NUCLEOTIDE SEQUENCE</scope>
</reference>
<dbReference type="AlphaFoldDB" id="A0A2N9IZM1"/>
<dbReference type="EMBL" id="OIVN01006296">
    <property type="protein sequence ID" value="SPD30018.1"/>
    <property type="molecule type" value="Genomic_DNA"/>
</dbReference>
<accession>A0A2N9IZM1</accession>
<name>A0A2N9IZM1_FAGSY</name>